<dbReference type="GO" id="GO:0000177">
    <property type="term" value="C:cytoplasmic exosome (RNase complex)"/>
    <property type="evidence" value="ECO:0007669"/>
    <property type="project" value="TreeGrafter"/>
</dbReference>
<reference evidence="6" key="1">
    <citation type="submission" date="2019-08" db="EMBL/GenBank/DDBJ databases">
        <authorList>
            <person name="Kucharzyk K."/>
            <person name="Murdoch R.W."/>
            <person name="Higgins S."/>
            <person name="Loffler F."/>
        </authorList>
    </citation>
    <scope>NUCLEOTIDE SEQUENCE</scope>
</reference>
<dbReference type="InterPro" id="IPR020568">
    <property type="entry name" value="Ribosomal_Su5_D2-typ_SF"/>
</dbReference>
<dbReference type="InterPro" id="IPR036345">
    <property type="entry name" value="ExoRNase_PH_dom2_sf"/>
</dbReference>
<dbReference type="PANTHER" id="PTHR11097">
    <property type="entry name" value="EXOSOME COMPLEX EXONUCLEASE RIBOSOMAL RNA PROCESSING PROTEIN"/>
    <property type="match status" value="1"/>
</dbReference>
<evidence type="ECO:0000259" key="4">
    <source>
        <dbReference type="Pfam" id="PF01138"/>
    </source>
</evidence>
<feature type="domain" description="Exoribonuclease phosphorolytic" evidence="4">
    <location>
        <begin position="3"/>
        <end position="91"/>
    </location>
</feature>
<sequence>MGVLTTGAELIPMAHPSFESGPPGADSIELARVVDRGIRESGMIDMSKLCIKEGEEVWMCFLDLYAINYDGNLFDAFTLASVLALKTAIIPNEQYGKGENKPLPITCIPISATAAKVGSSLILDPNFDEEHISSARLTVTTDDDGNFRAMQKGGQGSITLDELSRCLDMAVAKGKEIRELIG</sequence>
<dbReference type="InterPro" id="IPR001247">
    <property type="entry name" value="ExoRNase_PH_dom1"/>
</dbReference>
<dbReference type="Pfam" id="PF03725">
    <property type="entry name" value="RNase_PH_C"/>
    <property type="match status" value="1"/>
</dbReference>
<evidence type="ECO:0000256" key="2">
    <source>
        <dbReference type="ARBA" id="ARBA00022490"/>
    </source>
</evidence>
<gene>
    <name evidence="6" type="ORF">SDC9_186486</name>
</gene>
<feature type="domain" description="Exoribonuclease phosphorolytic" evidence="5">
    <location>
        <begin position="107"/>
        <end position="172"/>
    </location>
</feature>
<dbReference type="AlphaFoldDB" id="A0A645HIW3"/>
<dbReference type="GO" id="GO:0016075">
    <property type="term" value="P:rRNA catabolic process"/>
    <property type="evidence" value="ECO:0007669"/>
    <property type="project" value="TreeGrafter"/>
</dbReference>
<dbReference type="PANTHER" id="PTHR11097:SF8">
    <property type="entry name" value="EXOSOME COMPLEX COMPONENT RRP42"/>
    <property type="match status" value="1"/>
</dbReference>
<dbReference type="InterPro" id="IPR050590">
    <property type="entry name" value="Exosome_comp_Rrp42_subfam"/>
</dbReference>
<keyword evidence="2" id="KW-0963">Cytoplasm</keyword>
<dbReference type="Gene3D" id="3.30.230.70">
    <property type="entry name" value="GHMP Kinase, N-terminal domain"/>
    <property type="match status" value="1"/>
</dbReference>
<dbReference type="EMBL" id="VSSQ01094502">
    <property type="protein sequence ID" value="MPN38961.1"/>
    <property type="molecule type" value="Genomic_DNA"/>
</dbReference>
<accession>A0A645HIW3</accession>
<organism evidence="6">
    <name type="scientific">bioreactor metagenome</name>
    <dbReference type="NCBI Taxonomy" id="1076179"/>
    <lineage>
        <taxon>unclassified sequences</taxon>
        <taxon>metagenomes</taxon>
        <taxon>ecological metagenomes</taxon>
    </lineage>
</organism>
<dbReference type="InterPro" id="IPR015847">
    <property type="entry name" value="ExoRNase_PH_dom2"/>
</dbReference>
<comment type="subcellular location">
    <subcellularLocation>
        <location evidence="1">Cytoplasm</location>
    </subcellularLocation>
</comment>
<dbReference type="Pfam" id="PF01138">
    <property type="entry name" value="RNase_PH"/>
    <property type="match status" value="1"/>
</dbReference>
<evidence type="ECO:0000256" key="3">
    <source>
        <dbReference type="ARBA" id="ARBA00022835"/>
    </source>
</evidence>
<proteinExistence type="predicted"/>
<protein>
    <submittedName>
        <fullName evidence="6">Uncharacterized protein</fullName>
    </submittedName>
</protein>
<comment type="caution">
    <text evidence="6">The sequence shown here is derived from an EMBL/GenBank/DDBJ whole genome shotgun (WGS) entry which is preliminary data.</text>
</comment>
<dbReference type="SUPFAM" id="SSF54211">
    <property type="entry name" value="Ribosomal protein S5 domain 2-like"/>
    <property type="match status" value="1"/>
</dbReference>
<keyword evidence="3" id="KW-0271">Exosome</keyword>
<evidence type="ECO:0000259" key="5">
    <source>
        <dbReference type="Pfam" id="PF03725"/>
    </source>
</evidence>
<dbReference type="SUPFAM" id="SSF55666">
    <property type="entry name" value="Ribonuclease PH domain 2-like"/>
    <property type="match status" value="1"/>
</dbReference>
<dbReference type="GO" id="GO:0035925">
    <property type="term" value="F:mRNA 3'-UTR AU-rich region binding"/>
    <property type="evidence" value="ECO:0007669"/>
    <property type="project" value="TreeGrafter"/>
</dbReference>
<name>A0A645HIW3_9ZZZZ</name>
<evidence type="ECO:0000256" key="1">
    <source>
        <dbReference type="ARBA" id="ARBA00004496"/>
    </source>
</evidence>
<dbReference type="InterPro" id="IPR027408">
    <property type="entry name" value="PNPase/RNase_PH_dom_sf"/>
</dbReference>
<evidence type="ECO:0000313" key="6">
    <source>
        <dbReference type="EMBL" id="MPN38961.1"/>
    </source>
</evidence>